<sequence length="164" mass="18356">MLYKQIYTSPLGPISLIASDQGLVGAWFHGQKYFERGVAEEISLTPHPHLDQATRLLAEYFAGKFPDFSQLPLDLRGTDFQMKVWRILQEIPVGQTTSYGQIAKALDIQSGQAIGGAVGRNPLSIIIPCHRVLSSDMKLTGYAGGLDRKIWLLQHENPYFEVRK</sequence>
<feature type="domain" description="Methylated-DNA-[protein]-cysteine S-methyltransferase DNA binding" evidence="10">
    <location>
        <begin position="79"/>
        <end position="157"/>
    </location>
</feature>
<dbReference type="HAMAP" id="MF_00772">
    <property type="entry name" value="OGT"/>
    <property type="match status" value="1"/>
</dbReference>
<comment type="catalytic activity">
    <reaction evidence="1 9">
        <text>a 4-O-methyl-thymidine in DNA + L-cysteinyl-[protein] = a thymidine in DNA + S-methyl-L-cysteinyl-[protein]</text>
        <dbReference type="Rhea" id="RHEA:53428"/>
        <dbReference type="Rhea" id="RHEA-COMP:10131"/>
        <dbReference type="Rhea" id="RHEA-COMP:10132"/>
        <dbReference type="Rhea" id="RHEA-COMP:13555"/>
        <dbReference type="Rhea" id="RHEA-COMP:13556"/>
        <dbReference type="ChEBI" id="CHEBI:29950"/>
        <dbReference type="ChEBI" id="CHEBI:82612"/>
        <dbReference type="ChEBI" id="CHEBI:137386"/>
        <dbReference type="ChEBI" id="CHEBI:137387"/>
        <dbReference type="EC" id="2.1.1.63"/>
    </reaction>
</comment>
<evidence type="ECO:0000256" key="5">
    <source>
        <dbReference type="ARBA" id="ARBA00022679"/>
    </source>
</evidence>
<name>A0A3R8RAD1_STRSU</name>
<dbReference type="AlphaFoldDB" id="A0A3R8RAD1"/>
<dbReference type="SUPFAM" id="SSF53155">
    <property type="entry name" value="Methylated DNA-protein cysteine methyltransferase domain"/>
    <property type="match status" value="1"/>
</dbReference>
<protein>
    <recommendedName>
        <fullName evidence="9">Methylated-DNA--protein-cysteine methyltransferase</fullName>
        <ecNumber evidence="9">2.1.1.63</ecNumber>
    </recommendedName>
    <alternativeName>
        <fullName evidence="9">6-O-methylguanine-DNA methyltransferase</fullName>
        <shortName evidence="9">MGMT</shortName>
    </alternativeName>
    <alternativeName>
        <fullName evidence="9">O-6-methylguanine-DNA-alkyltransferase</fullName>
    </alternativeName>
</protein>
<keyword evidence="4 9" id="KW-0489">Methyltransferase</keyword>
<dbReference type="EMBL" id="RSDO01000002">
    <property type="protein sequence ID" value="RRR55222.1"/>
    <property type="molecule type" value="Genomic_DNA"/>
</dbReference>
<dbReference type="InterPro" id="IPR008332">
    <property type="entry name" value="MethylG_MeTrfase_N"/>
</dbReference>
<dbReference type="GO" id="GO:0003908">
    <property type="term" value="F:methylated-DNA-[protein]-cysteine S-methyltransferase activity"/>
    <property type="evidence" value="ECO:0007669"/>
    <property type="project" value="UniProtKB-UniRule"/>
</dbReference>
<evidence type="ECO:0000256" key="7">
    <source>
        <dbReference type="ARBA" id="ARBA00023204"/>
    </source>
</evidence>
<dbReference type="InterPro" id="IPR001497">
    <property type="entry name" value="MethylDNA_cys_MeTrfase_AS"/>
</dbReference>
<dbReference type="InterPro" id="IPR036217">
    <property type="entry name" value="MethylDNA_cys_MeTrfase_DNAb"/>
</dbReference>
<dbReference type="InterPro" id="IPR014048">
    <property type="entry name" value="MethylDNA_cys_MeTrfase_DNA-bd"/>
</dbReference>
<keyword evidence="6 9" id="KW-0227">DNA damage</keyword>
<comment type="miscellaneous">
    <text evidence="9">This enzyme catalyzes only one turnover and therefore is not strictly catalytic. According to one definition, an enzyme is a biocatalyst that acts repeatedly and over many reaction cycles.</text>
</comment>
<reference evidence="12 13" key="1">
    <citation type="submission" date="2018-11" db="EMBL/GenBank/DDBJ databases">
        <authorList>
            <person name="Stevens M.J."/>
            <person name="Cernela N."/>
            <person name="Spoerry Serrano N."/>
            <person name="Schmitt S."/>
            <person name="Schrenzel J."/>
            <person name="Stephan R."/>
        </authorList>
    </citation>
    <scope>NUCLEOTIDE SEQUENCE [LARGE SCALE GENOMIC DNA]</scope>
    <source>
        <strain evidence="12 13">PP422</strain>
    </source>
</reference>
<comment type="catalytic activity">
    <reaction evidence="8 9">
        <text>a 6-O-methyl-2'-deoxyguanosine in DNA + L-cysteinyl-[protein] = S-methyl-L-cysteinyl-[protein] + a 2'-deoxyguanosine in DNA</text>
        <dbReference type="Rhea" id="RHEA:24000"/>
        <dbReference type="Rhea" id="RHEA-COMP:10131"/>
        <dbReference type="Rhea" id="RHEA-COMP:10132"/>
        <dbReference type="Rhea" id="RHEA-COMP:11367"/>
        <dbReference type="Rhea" id="RHEA-COMP:11368"/>
        <dbReference type="ChEBI" id="CHEBI:29950"/>
        <dbReference type="ChEBI" id="CHEBI:82612"/>
        <dbReference type="ChEBI" id="CHEBI:85445"/>
        <dbReference type="ChEBI" id="CHEBI:85448"/>
        <dbReference type="EC" id="2.1.1.63"/>
    </reaction>
</comment>
<evidence type="ECO:0000313" key="13">
    <source>
        <dbReference type="Proteomes" id="UP000274117"/>
    </source>
</evidence>
<reference evidence="12 13" key="2">
    <citation type="submission" date="2018-12" db="EMBL/GenBank/DDBJ databases">
        <title>Whole-genome sequences of fifteen clinical Streptococcus suis strains isolated from pigs between 2006 and 2018.</title>
        <authorList>
            <person name="Stevens M.J.A."/>
            <person name="Cernela N."/>
            <person name="Spoerry Serrano N."/>
            <person name="Schmitt S."/>
            <person name="Schrenzel J."/>
            <person name="Stephan R."/>
        </authorList>
    </citation>
    <scope>NUCLEOTIDE SEQUENCE [LARGE SCALE GENOMIC DNA]</scope>
    <source>
        <strain evidence="12 13">PP422</strain>
    </source>
</reference>
<evidence type="ECO:0000256" key="8">
    <source>
        <dbReference type="ARBA" id="ARBA00049348"/>
    </source>
</evidence>
<evidence type="ECO:0000256" key="4">
    <source>
        <dbReference type="ARBA" id="ARBA00022603"/>
    </source>
</evidence>
<dbReference type="SUPFAM" id="SSF46767">
    <property type="entry name" value="Methylated DNA-protein cysteine methyltransferase, C-terminal domain"/>
    <property type="match status" value="1"/>
</dbReference>
<evidence type="ECO:0000259" key="11">
    <source>
        <dbReference type="Pfam" id="PF02870"/>
    </source>
</evidence>
<dbReference type="Proteomes" id="UP000274117">
    <property type="component" value="Unassembled WGS sequence"/>
</dbReference>
<dbReference type="FunFam" id="1.10.10.10:FF:000214">
    <property type="entry name" value="Methylated-DNA--protein-cysteine methyltransferase"/>
    <property type="match status" value="1"/>
</dbReference>
<accession>A0A3R8RAD1</accession>
<dbReference type="NCBIfam" id="TIGR00589">
    <property type="entry name" value="ogt"/>
    <property type="match status" value="1"/>
</dbReference>
<dbReference type="GO" id="GO:0005737">
    <property type="term" value="C:cytoplasm"/>
    <property type="evidence" value="ECO:0007669"/>
    <property type="project" value="UniProtKB-SubCell"/>
</dbReference>
<evidence type="ECO:0000256" key="1">
    <source>
        <dbReference type="ARBA" id="ARBA00001286"/>
    </source>
</evidence>
<comment type="function">
    <text evidence="9">Involved in the cellular defense against the biological effects of O6-methylguanine (O6-MeG) and O4-methylthymine (O4-MeT) in DNA. Repairs the methylated nucleobase in DNA by stoichiometrically transferring the methyl group to a cysteine residue in the enzyme. This is a suicide reaction: the enzyme is irreversibly inactivated.</text>
</comment>
<dbReference type="InterPro" id="IPR023546">
    <property type="entry name" value="MGMT"/>
</dbReference>
<dbReference type="GO" id="GO:0032259">
    <property type="term" value="P:methylation"/>
    <property type="evidence" value="ECO:0007669"/>
    <property type="project" value="UniProtKB-KW"/>
</dbReference>
<gene>
    <name evidence="12" type="ORF">EI998_01650</name>
</gene>
<evidence type="ECO:0000256" key="9">
    <source>
        <dbReference type="HAMAP-Rule" id="MF_00772"/>
    </source>
</evidence>
<evidence type="ECO:0000313" key="12">
    <source>
        <dbReference type="EMBL" id="RRR55222.1"/>
    </source>
</evidence>
<dbReference type="InterPro" id="IPR036388">
    <property type="entry name" value="WH-like_DNA-bd_sf"/>
</dbReference>
<feature type="active site" description="Nucleophile; methyl group acceptor" evidence="9">
    <location>
        <position position="129"/>
    </location>
</feature>
<proteinExistence type="inferred from homology"/>
<evidence type="ECO:0000259" key="10">
    <source>
        <dbReference type="Pfam" id="PF01035"/>
    </source>
</evidence>
<evidence type="ECO:0000256" key="3">
    <source>
        <dbReference type="ARBA" id="ARBA00022490"/>
    </source>
</evidence>
<dbReference type="PANTHER" id="PTHR10815">
    <property type="entry name" value="METHYLATED-DNA--PROTEIN-CYSTEINE METHYLTRANSFERASE"/>
    <property type="match status" value="1"/>
</dbReference>
<comment type="similarity">
    <text evidence="2 9">Belongs to the MGMT family.</text>
</comment>
<dbReference type="InterPro" id="IPR036631">
    <property type="entry name" value="MGMT_N_sf"/>
</dbReference>
<comment type="subcellular location">
    <subcellularLocation>
        <location evidence="9">Cytoplasm</location>
    </subcellularLocation>
</comment>
<dbReference type="Pfam" id="PF02870">
    <property type="entry name" value="Methyltransf_1N"/>
    <property type="match status" value="1"/>
</dbReference>
<dbReference type="Pfam" id="PF01035">
    <property type="entry name" value="DNA_binding_1"/>
    <property type="match status" value="1"/>
</dbReference>
<dbReference type="EC" id="2.1.1.63" evidence="9"/>
<dbReference type="PANTHER" id="PTHR10815:SF5">
    <property type="entry name" value="METHYLATED-DNA--PROTEIN-CYSTEINE METHYLTRANSFERASE"/>
    <property type="match status" value="1"/>
</dbReference>
<comment type="caution">
    <text evidence="12">The sequence shown here is derived from an EMBL/GenBank/DDBJ whole genome shotgun (WGS) entry which is preliminary data.</text>
</comment>
<organism evidence="12 13">
    <name type="scientific">Streptococcus suis</name>
    <dbReference type="NCBI Taxonomy" id="1307"/>
    <lineage>
        <taxon>Bacteria</taxon>
        <taxon>Bacillati</taxon>
        <taxon>Bacillota</taxon>
        <taxon>Bacilli</taxon>
        <taxon>Lactobacillales</taxon>
        <taxon>Streptococcaceae</taxon>
        <taxon>Streptococcus</taxon>
    </lineage>
</organism>
<evidence type="ECO:0000256" key="2">
    <source>
        <dbReference type="ARBA" id="ARBA00008711"/>
    </source>
</evidence>
<evidence type="ECO:0000256" key="6">
    <source>
        <dbReference type="ARBA" id="ARBA00022763"/>
    </source>
</evidence>
<dbReference type="GO" id="GO:0006307">
    <property type="term" value="P:DNA alkylation repair"/>
    <property type="evidence" value="ECO:0007669"/>
    <property type="project" value="UniProtKB-UniRule"/>
</dbReference>
<dbReference type="Gene3D" id="1.10.10.10">
    <property type="entry name" value="Winged helix-like DNA-binding domain superfamily/Winged helix DNA-binding domain"/>
    <property type="match status" value="1"/>
</dbReference>
<keyword evidence="5 9" id="KW-0808">Transferase</keyword>
<feature type="domain" description="Methylguanine DNA methyltransferase ribonuclease-like" evidence="11">
    <location>
        <begin position="2"/>
        <end position="75"/>
    </location>
</feature>
<dbReference type="PROSITE" id="PS00374">
    <property type="entry name" value="MGMT"/>
    <property type="match status" value="1"/>
</dbReference>
<keyword evidence="7 9" id="KW-0234">DNA repair</keyword>
<keyword evidence="3 9" id="KW-0963">Cytoplasm</keyword>
<dbReference type="Gene3D" id="3.30.160.70">
    <property type="entry name" value="Methylated DNA-protein cysteine methyltransferase domain"/>
    <property type="match status" value="1"/>
</dbReference>
<dbReference type="CDD" id="cd06445">
    <property type="entry name" value="ATase"/>
    <property type="match status" value="1"/>
</dbReference>